<keyword evidence="5 7" id="KW-0067">ATP-binding</keyword>
<dbReference type="EMBL" id="JACIEM010000004">
    <property type="protein sequence ID" value="MBB4004425.1"/>
    <property type="molecule type" value="Genomic_DNA"/>
</dbReference>
<reference evidence="7 8" key="1">
    <citation type="submission" date="2020-08" db="EMBL/GenBank/DDBJ databases">
        <title>Genomic Encyclopedia of Type Strains, Phase IV (KMG-IV): sequencing the most valuable type-strain genomes for metagenomic binning, comparative biology and taxonomic classification.</title>
        <authorList>
            <person name="Goeker M."/>
        </authorList>
    </citation>
    <scope>NUCLEOTIDE SEQUENCE [LARGE SCALE GENOMIC DNA]</scope>
    <source>
        <strain evidence="7 8">DSM 103570</strain>
    </source>
</reference>
<dbReference type="Pfam" id="PF00005">
    <property type="entry name" value="ABC_tran"/>
    <property type="match status" value="1"/>
</dbReference>
<evidence type="ECO:0000313" key="7">
    <source>
        <dbReference type="EMBL" id="MBB4004425.1"/>
    </source>
</evidence>
<proteinExistence type="inferred from homology"/>
<dbReference type="InterPro" id="IPR017871">
    <property type="entry name" value="ABC_transporter-like_CS"/>
</dbReference>
<dbReference type="InterPro" id="IPR013563">
    <property type="entry name" value="Oligopep_ABC_C"/>
</dbReference>
<comment type="similarity">
    <text evidence="2">Belongs to the ABC transporter superfamily.</text>
</comment>
<dbReference type="PANTHER" id="PTHR43776">
    <property type="entry name" value="TRANSPORT ATP-BINDING PROTEIN"/>
    <property type="match status" value="1"/>
</dbReference>
<accession>A0A7W6MQV2</accession>
<dbReference type="GO" id="GO:0015833">
    <property type="term" value="P:peptide transport"/>
    <property type="evidence" value="ECO:0007669"/>
    <property type="project" value="InterPro"/>
</dbReference>
<dbReference type="GO" id="GO:0055085">
    <property type="term" value="P:transmembrane transport"/>
    <property type="evidence" value="ECO:0007669"/>
    <property type="project" value="UniProtKB-ARBA"/>
</dbReference>
<gene>
    <name evidence="7" type="ORF">GGR03_003513</name>
</gene>
<comment type="caution">
    <text evidence="7">The sequence shown here is derived from an EMBL/GenBank/DDBJ whole genome shotgun (WGS) entry which is preliminary data.</text>
</comment>
<keyword evidence="8" id="KW-1185">Reference proteome</keyword>
<sequence length="330" mass="35759">MTEDVLSMRGVTRDYAVGGSFRKKRTLRALRGIDLAVARGRTLGLVGESGCGKSTLAKILLGVENPSAGTVLVGGKPIETYDRLERARLIQPVFQDPYSSLNPRMTVERIIGAPLKVRGEGNAASQRARVQEIAGEVGLPHHLVEAYPSQLSGGQRQRVAIARALIGKPEILICDEPTSALDVSVQSQILNLLHRLKRELNLTMILISHNLAVVNHLADEVAVMYLGQIVEHGASEAIFERAHHPYSNALLKAVLPPRAGSRLPELGLQADFPSPLNPPSGCAFHPRCPKNDGTLCVRVDPPAAGGSHVYRCHHPDHMSDADMRVLEPSR</sequence>
<dbReference type="InterPro" id="IPR027417">
    <property type="entry name" value="P-loop_NTPase"/>
</dbReference>
<dbReference type="AlphaFoldDB" id="A0A7W6MQV2"/>
<dbReference type="PROSITE" id="PS00211">
    <property type="entry name" value="ABC_TRANSPORTER_1"/>
    <property type="match status" value="1"/>
</dbReference>
<evidence type="ECO:0000256" key="1">
    <source>
        <dbReference type="ARBA" id="ARBA00004417"/>
    </source>
</evidence>
<evidence type="ECO:0000313" key="8">
    <source>
        <dbReference type="Proteomes" id="UP000588647"/>
    </source>
</evidence>
<evidence type="ECO:0000259" key="6">
    <source>
        <dbReference type="PROSITE" id="PS50893"/>
    </source>
</evidence>
<dbReference type="NCBIfam" id="TIGR01727">
    <property type="entry name" value="oligo_HPY"/>
    <property type="match status" value="1"/>
</dbReference>
<dbReference type="SMART" id="SM00382">
    <property type="entry name" value="AAA"/>
    <property type="match status" value="1"/>
</dbReference>
<evidence type="ECO:0000256" key="2">
    <source>
        <dbReference type="ARBA" id="ARBA00005417"/>
    </source>
</evidence>
<dbReference type="InterPro" id="IPR050319">
    <property type="entry name" value="ABC_transp_ATP-bind"/>
</dbReference>
<dbReference type="GO" id="GO:0005886">
    <property type="term" value="C:plasma membrane"/>
    <property type="evidence" value="ECO:0007669"/>
    <property type="project" value="UniProtKB-SubCell"/>
</dbReference>
<dbReference type="CDD" id="cd03257">
    <property type="entry name" value="ABC_NikE_OppD_transporters"/>
    <property type="match status" value="1"/>
</dbReference>
<comment type="subcellular location">
    <subcellularLocation>
        <location evidence="1">Cell inner membrane</location>
        <topology evidence="1">Peripheral membrane protein</topology>
    </subcellularLocation>
</comment>
<name>A0A7W6MQV2_9HYPH</name>
<evidence type="ECO:0000256" key="3">
    <source>
        <dbReference type="ARBA" id="ARBA00022448"/>
    </source>
</evidence>
<keyword evidence="3" id="KW-0813">Transport</keyword>
<dbReference type="Gene3D" id="3.40.50.300">
    <property type="entry name" value="P-loop containing nucleotide triphosphate hydrolases"/>
    <property type="match status" value="1"/>
</dbReference>
<dbReference type="InterPro" id="IPR003439">
    <property type="entry name" value="ABC_transporter-like_ATP-bd"/>
</dbReference>
<dbReference type="Pfam" id="PF08352">
    <property type="entry name" value="oligo_HPY"/>
    <property type="match status" value="1"/>
</dbReference>
<dbReference type="SUPFAM" id="SSF52540">
    <property type="entry name" value="P-loop containing nucleoside triphosphate hydrolases"/>
    <property type="match status" value="1"/>
</dbReference>
<dbReference type="RefSeq" id="WP_183209995.1">
    <property type="nucleotide sequence ID" value="NZ_JAAAMM010000004.1"/>
</dbReference>
<dbReference type="GO" id="GO:0005524">
    <property type="term" value="F:ATP binding"/>
    <property type="evidence" value="ECO:0007669"/>
    <property type="project" value="UniProtKB-KW"/>
</dbReference>
<dbReference type="PROSITE" id="PS50893">
    <property type="entry name" value="ABC_TRANSPORTER_2"/>
    <property type="match status" value="1"/>
</dbReference>
<protein>
    <submittedName>
        <fullName evidence="7">Peptide/nickel transport system ATP-binding protein</fullName>
    </submittedName>
</protein>
<organism evidence="7 8">
    <name type="scientific">Aurantimonas endophytica</name>
    <dbReference type="NCBI Taxonomy" id="1522175"/>
    <lineage>
        <taxon>Bacteria</taxon>
        <taxon>Pseudomonadati</taxon>
        <taxon>Pseudomonadota</taxon>
        <taxon>Alphaproteobacteria</taxon>
        <taxon>Hyphomicrobiales</taxon>
        <taxon>Aurantimonadaceae</taxon>
        <taxon>Aurantimonas</taxon>
    </lineage>
</organism>
<feature type="domain" description="ABC transporter" evidence="6">
    <location>
        <begin position="6"/>
        <end position="251"/>
    </location>
</feature>
<dbReference type="GO" id="GO:0016887">
    <property type="term" value="F:ATP hydrolysis activity"/>
    <property type="evidence" value="ECO:0007669"/>
    <property type="project" value="InterPro"/>
</dbReference>
<dbReference type="Proteomes" id="UP000588647">
    <property type="component" value="Unassembled WGS sequence"/>
</dbReference>
<dbReference type="InterPro" id="IPR003593">
    <property type="entry name" value="AAA+_ATPase"/>
</dbReference>
<evidence type="ECO:0000256" key="5">
    <source>
        <dbReference type="ARBA" id="ARBA00022840"/>
    </source>
</evidence>
<keyword evidence="4" id="KW-0547">Nucleotide-binding</keyword>
<evidence type="ECO:0000256" key="4">
    <source>
        <dbReference type="ARBA" id="ARBA00022741"/>
    </source>
</evidence>